<reference evidence="1" key="1">
    <citation type="submission" date="2021-02" db="EMBL/GenBank/DDBJ databases">
        <title>Skermanella TT6 skin isolate.</title>
        <authorList>
            <person name="Lee K."/>
            <person name="Ganzorig M."/>
        </authorList>
    </citation>
    <scope>NUCLEOTIDE SEQUENCE</scope>
    <source>
        <strain evidence="1">TT6</strain>
    </source>
</reference>
<keyword evidence="2" id="KW-1185">Reference proteome</keyword>
<dbReference type="SUPFAM" id="SSF52833">
    <property type="entry name" value="Thioredoxin-like"/>
    <property type="match status" value="1"/>
</dbReference>
<sequence>MFEAAGCVWCAAWDRQIGPVYPLTDEGRRAPLRRVDLHGPRPDDLKPITGVVHTPTFVLTEGGREVGRIRGYPGEEFFWAMLGDLIRKLDP</sequence>
<protein>
    <submittedName>
        <fullName evidence="1">Thioredoxin family protein</fullName>
    </submittedName>
</protein>
<accession>A0ABX7BDX5</accession>
<dbReference type="Gene3D" id="3.40.30.10">
    <property type="entry name" value="Glutaredoxin"/>
    <property type="match status" value="1"/>
</dbReference>
<organism evidence="1 2">
    <name type="scientific">Skermanella cutis</name>
    <dbReference type="NCBI Taxonomy" id="2775420"/>
    <lineage>
        <taxon>Bacteria</taxon>
        <taxon>Pseudomonadati</taxon>
        <taxon>Pseudomonadota</taxon>
        <taxon>Alphaproteobacteria</taxon>
        <taxon>Rhodospirillales</taxon>
        <taxon>Azospirillaceae</taxon>
        <taxon>Skermanella</taxon>
    </lineage>
</organism>
<name>A0ABX7BDX5_9PROT</name>
<dbReference type="InterPro" id="IPR036249">
    <property type="entry name" value="Thioredoxin-like_sf"/>
</dbReference>
<evidence type="ECO:0000313" key="1">
    <source>
        <dbReference type="EMBL" id="QQP92586.1"/>
    </source>
</evidence>
<dbReference type="EMBL" id="CP067420">
    <property type="protein sequence ID" value="QQP92586.1"/>
    <property type="molecule type" value="Genomic_DNA"/>
</dbReference>
<evidence type="ECO:0000313" key="2">
    <source>
        <dbReference type="Proteomes" id="UP000595197"/>
    </source>
</evidence>
<proteinExistence type="predicted"/>
<gene>
    <name evidence="1" type="ORF">IGS68_23570</name>
</gene>
<dbReference type="Proteomes" id="UP000595197">
    <property type="component" value="Chromosome"/>
</dbReference>